<evidence type="ECO:0000313" key="2">
    <source>
        <dbReference type="Proteomes" id="UP001154078"/>
    </source>
</evidence>
<evidence type="ECO:0000313" key="1">
    <source>
        <dbReference type="EMBL" id="CAH0555563.1"/>
    </source>
</evidence>
<gene>
    <name evidence="1" type="ORF">MELIAE_LOCUS6907</name>
</gene>
<organism evidence="1 2">
    <name type="scientific">Brassicogethes aeneus</name>
    <name type="common">Rape pollen beetle</name>
    <name type="synonym">Meligethes aeneus</name>
    <dbReference type="NCBI Taxonomy" id="1431903"/>
    <lineage>
        <taxon>Eukaryota</taxon>
        <taxon>Metazoa</taxon>
        <taxon>Ecdysozoa</taxon>
        <taxon>Arthropoda</taxon>
        <taxon>Hexapoda</taxon>
        <taxon>Insecta</taxon>
        <taxon>Pterygota</taxon>
        <taxon>Neoptera</taxon>
        <taxon>Endopterygota</taxon>
        <taxon>Coleoptera</taxon>
        <taxon>Polyphaga</taxon>
        <taxon>Cucujiformia</taxon>
        <taxon>Nitidulidae</taxon>
        <taxon>Meligethinae</taxon>
        <taxon>Brassicogethes</taxon>
    </lineage>
</organism>
<reference evidence="1" key="1">
    <citation type="submission" date="2021-12" db="EMBL/GenBank/DDBJ databases">
        <authorList>
            <person name="King R."/>
        </authorList>
    </citation>
    <scope>NUCLEOTIDE SEQUENCE</scope>
</reference>
<keyword evidence="2" id="KW-1185">Reference proteome</keyword>
<name>A0A9P0B5V5_BRAAE</name>
<protein>
    <submittedName>
        <fullName evidence="1">Uncharacterized protein</fullName>
    </submittedName>
</protein>
<dbReference type="Proteomes" id="UP001154078">
    <property type="component" value="Chromosome 4"/>
</dbReference>
<dbReference type="EMBL" id="OV121135">
    <property type="protein sequence ID" value="CAH0555563.1"/>
    <property type="molecule type" value="Genomic_DNA"/>
</dbReference>
<dbReference type="AlphaFoldDB" id="A0A9P0B5V5"/>
<feature type="non-terminal residue" evidence="1">
    <location>
        <position position="1"/>
    </location>
</feature>
<accession>A0A9P0B5V5</accession>
<sequence length="34" mass="4065">NYDGVLIQDNTRSKFEKTLRRIVEVYYAFGGRVR</sequence>
<proteinExistence type="predicted"/>
<dbReference type="OrthoDB" id="432528at2759"/>